<reference evidence="1 2" key="1">
    <citation type="journal article" date="2017" name="MBio">
        <title>Type VI secretion-mediated competition in the bee gut microbiome.</title>
        <authorList>
            <person name="Steele M.I."/>
            <person name="Kwong W.K."/>
            <person name="Powell J.E."/>
            <person name="Whiteley M."/>
            <person name="Moran N.A."/>
        </authorList>
    </citation>
    <scope>NUCLEOTIDE SEQUENCE [LARGE SCALE GENOMIC DNA]</scope>
    <source>
        <strain evidence="1 2">HK3</strain>
    </source>
</reference>
<dbReference type="Proteomes" id="UP000230463">
    <property type="component" value="Unassembled WGS sequence"/>
</dbReference>
<accession>A0A855FWV7</accession>
<sequence>MKKNFSIIVLALLPLLSFAKGLGCYSWPMNMTKAWMQNAGIVEIENLNESKTKITLLASEKKGKDLYTEIYHFIFFDKQGNSYQVITKNEASREECSISDVDSYLVSKSDINY</sequence>
<comment type="caution">
    <text evidence="1">The sequence shown here is derived from an EMBL/GenBank/DDBJ whole genome shotgun (WGS) entry which is preliminary data.</text>
</comment>
<organism evidence="1 2">
    <name type="scientific">Snodgrassella alvi</name>
    <dbReference type="NCBI Taxonomy" id="1196083"/>
    <lineage>
        <taxon>Bacteria</taxon>
        <taxon>Pseudomonadati</taxon>
        <taxon>Pseudomonadota</taxon>
        <taxon>Betaproteobacteria</taxon>
        <taxon>Neisseriales</taxon>
        <taxon>Neisseriaceae</taxon>
        <taxon>Snodgrassella</taxon>
    </lineage>
</organism>
<dbReference type="RefSeq" id="WP_100123751.1">
    <property type="nucleotide sequence ID" value="NZ_MEIU01000057.1"/>
</dbReference>
<name>A0A855FWV7_9NEIS</name>
<gene>
    <name evidence="1" type="ORF">BHC57_06580</name>
</gene>
<dbReference type="EMBL" id="MEIU01000057">
    <property type="protein sequence ID" value="PIT59933.1"/>
    <property type="molecule type" value="Genomic_DNA"/>
</dbReference>
<dbReference type="AlphaFoldDB" id="A0A855FWV7"/>
<protein>
    <submittedName>
        <fullName evidence="1">Uncharacterized protein</fullName>
    </submittedName>
</protein>
<proteinExistence type="predicted"/>
<evidence type="ECO:0000313" key="1">
    <source>
        <dbReference type="EMBL" id="PIT59933.1"/>
    </source>
</evidence>
<evidence type="ECO:0000313" key="2">
    <source>
        <dbReference type="Proteomes" id="UP000230463"/>
    </source>
</evidence>